<dbReference type="Proteomes" id="UP000653305">
    <property type="component" value="Unassembled WGS sequence"/>
</dbReference>
<organism evidence="2 3">
    <name type="scientific">Phtheirospermum japonicum</name>
    <dbReference type="NCBI Taxonomy" id="374723"/>
    <lineage>
        <taxon>Eukaryota</taxon>
        <taxon>Viridiplantae</taxon>
        <taxon>Streptophyta</taxon>
        <taxon>Embryophyta</taxon>
        <taxon>Tracheophyta</taxon>
        <taxon>Spermatophyta</taxon>
        <taxon>Magnoliopsida</taxon>
        <taxon>eudicotyledons</taxon>
        <taxon>Gunneridae</taxon>
        <taxon>Pentapetalae</taxon>
        <taxon>asterids</taxon>
        <taxon>lamiids</taxon>
        <taxon>Lamiales</taxon>
        <taxon>Orobanchaceae</taxon>
        <taxon>Orobanchaceae incertae sedis</taxon>
        <taxon>Phtheirospermum</taxon>
    </lineage>
</organism>
<feature type="compositionally biased region" description="Basic and acidic residues" evidence="1">
    <location>
        <begin position="79"/>
        <end position="94"/>
    </location>
</feature>
<name>A0A830BGS4_9LAMI</name>
<evidence type="ECO:0000313" key="3">
    <source>
        <dbReference type="Proteomes" id="UP000653305"/>
    </source>
</evidence>
<reference evidence="2" key="1">
    <citation type="submission" date="2020-07" db="EMBL/GenBank/DDBJ databases">
        <title>Ethylene signaling mediates host invasion by parasitic plants.</title>
        <authorList>
            <person name="Yoshida S."/>
        </authorList>
    </citation>
    <scope>NUCLEOTIDE SEQUENCE</scope>
    <source>
        <strain evidence="2">Okayama</strain>
    </source>
</reference>
<evidence type="ECO:0000313" key="2">
    <source>
        <dbReference type="EMBL" id="GFP84318.1"/>
    </source>
</evidence>
<gene>
    <name evidence="2" type="ORF">PHJA_000575500</name>
</gene>
<proteinExistence type="predicted"/>
<keyword evidence="3" id="KW-1185">Reference proteome</keyword>
<protein>
    <submittedName>
        <fullName evidence="2">Uncharacterized protein</fullName>
    </submittedName>
</protein>
<sequence length="94" mass="10596">MGQRRLYSCVPITAMEHPPRGHFGLDRRVAAHHRLHLNLLSIGPASRGPGFRYHEEHQHQNRRSRRPVGGPARLTGPAAEDHTPEREGNNRSDG</sequence>
<comment type="caution">
    <text evidence="2">The sequence shown here is derived from an EMBL/GenBank/DDBJ whole genome shotgun (WGS) entry which is preliminary data.</text>
</comment>
<accession>A0A830BGS4</accession>
<dbReference type="EMBL" id="BMAC01000082">
    <property type="protein sequence ID" value="GFP84318.1"/>
    <property type="molecule type" value="Genomic_DNA"/>
</dbReference>
<evidence type="ECO:0000256" key="1">
    <source>
        <dbReference type="SAM" id="MobiDB-lite"/>
    </source>
</evidence>
<feature type="region of interest" description="Disordered" evidence="1">
    <location>
        <begin position="42"/>
        <end position="94"/>
    </location>
</feature>
<dbReference type="AlphaFoldDB" id="A0A830BGS4"/>